<reference evidence="3" key="1">
    <citation type="submission" date="2020-12" db="UniProtKB">
        <authorList>
            <consortium name="WormBaseParasite"/>
        </authorList>
    </citation>
    <scope>IDENTIFICATION</scope>
    <source>
        <strain evidence="3">MHco3</strain>
    </source>
</reference>
<keyword evidence="1" id="KW-0732">Signal</keyword>
<evidence type="ECO:0000256" key="1">
    <source>
        <dbReference type="SAM" id="SignalP"/>
    </source>
</evidence>
<accession>A0A7I5E9X0</accession>
<evidence type="ECO:0000313" key="2">
    <source>
        <dbReference type="Proteomes" id="UP000025227"/>
    </source>
</evidence>
<name>A0A7I5E9X0_HAECO</name>
<dbReference type="AlphaFoldDB" id="A0A7I5E9X0"/>
<dbReference type="Pfam" id="PF17619">
    <property type="entry name" value="SCVP"/>
    <property type="match status" value="1"/>
</dbReference>
<dbReference type="InterPro" id="IPR035126">
    <property type="entry name" value="SCVP"/>
</dbReference>
<dbReference type="Proteomes" id="UP000025227">
    <property type="component" value="Unplaced"/>
</dbReference>
<feature type="signal peptide" evidence="1">
    <location>
        <begin position="1"/>
        <end position="41"/>
    </location>
</feature>
<evidence type="ECO:0000313" key="3">
    <source>
        <dbReference type="WBParaSite" id="HCON_00093640-00001"/>
    </source>
</evidence>
<dbReference type="WBParaSite" id="HCON_00093640-00001">
    <property type="protein sequence ID" value="HCON_00093640-00001"/>
    <property type="gene ID" value="HCON_00093640"/>
</dbReference>
<protein>
    <submittedName>
        <fullName evidence="3">Ig-like domain-containing protein</fullName>
    </submittedName>
</protein>
<organism evidence="2 3">
    <name type="scientific">Haemonchus contortus</name>
    <name type="common">Barber pole worm</name>
    <dbReference type="NCBI Taxonomy" id="6289"/>
    <lineage>
        <taxon>Eukaryota</taxon>
        <taxon>Metazoa</taxon>
        <taxon>Ecdysozoa</taxon>
        <taxon>Nematoda</taxon>
        <taxon>Chromadorea</taxon>
        <taxon>Rhabditida</taxon>
        <taxon>Rhabditina</taxon>
        <taxon>Rhabditomorpha</taxon>
        <taxon>Strongyloidea</taxon>
        <taxon>Trichostrongylidae</taxon>
        <taxon>Haemonchus</taxon>
    </lineage>
</organism>
<sequence length="317" mass="34650">QAVGLKKIQIVRRKASIPYSQQAFNMERLLFAFLLIGTTLACSPVPEPKVKGKGHNIVYVTLVTNQTYNPAGISTFLSDFSETKIQQYSASVGDFSDLNCTNTDGYFTWTFKLTDANCSIVEAWVKQIVASSSFYKDGYASCGDTAYVTLVVNEIYKSSARSWILGLFNGSQSPADIAEFGYYSDLNQTEVEGHLAYTFTITNANCSTVEYWIGLVVDGASAQEDFVNGTVTCVHAGHRTPWVVSPPPWAETSTNEMLIEIKTRPTTTTTATPLVVLPGGALPVAPVVIPYQLDYEETAEHVEESVSSFESMSITSL</sequence>
<keyword evidence="2" id="KW-1185">Reference proteome</keyword>
<proteinExistence type="predicted"/>
<feature type="chain" id="PRO_5035440753" evidence="1">
    <location>
        <begin position="42"/>
        <end position="317"/>
    </location>
</feature>